<evidence type="ECO:0000313" key="5">
    <source>
        <dbReference type="EMBL" id="RGR97462.1"/>
    </source>
</evidence>
<reference evidence="4" key="3">
    <citation type="submission" date="2021-09" db="EMBL/GenBank/DDBJ databases">
        <authorList>
            <person name="Gilroy R."/>
        </authorList>
    </citation>
    <scope>NUCLEOTIDE SEQUENCE</scope>
    <source>
        <strain evidence="4">CHK165-8395</strain>
    </source>
</reference>
<dbReference type="Pfam" id="PF02525">
    <property type="entry name" value="Flavodoxin_2"/>
    <property type="match status" value="1"/>
</dbReference>
<feature type="domain" description="Flavodoxin-like fold" evidence="3">
    <location>
        <begin position="1"/>
        <end position="187"/>
    </location>
</feature>
<evidence type="ECO:0000313" key="6">
    <source>
        <dbReference type="Proteomes" id="UP000285864"/>
    </source>
</evidence>
<dbReference type="EMBL" id="DYXD01000182">
    <property type="protein sequence ID" value="HJF08155.1"/>
    <property type="molecule type" value="Genomic_DNA"/>
</dbReference>
<gene>
    <name evidence="5" type="ORF">DWY20_06785</name>
    <name evidence="4" type="ORF">K8U81_08200</name>
</gene>
<protein>
    <submittedName>
        <fullName evidence="5">Flavodoxin family protein</fullName>
    </submittedName>
</protein>
<reference evidence="4" key="2">
    <citation type="journal article" date="2021" name="PeerJ">
        <title>Extensive microbial diversity within the chicken gut microbiome revealed by metagenomics and culture.</title>
        <authorList>
            <person name="Gilroy R."/>
            <person name="Ravi A."/>
            <person name="Getino M."/>
            <person name="Pursley I."/>
            <person name="Horton D.L."/>
            <person name="Alikhan N.F."/>
            <person name="Baker D."/>
            <person name="Gharbi K."/>
            <person name="Hall N."/>
            <person name="Watson M."/>
            <person name="Adriaenssens E.M."/>
            <person name="Foster-Nyarko E."/>
            <person name="Jarju S."/>
            <person name="Secka A."/>
            <person name="Antonio M."/>
            <person name="Oren A."/>
            <person name="Chaudhuri R.R."/>
            <person name="La Ragione R."/>
            <person name="Hildebrand F."/>
            <person name="Pallen M.J."/>
        </authorList>
    </citation>
    <scope>NUCLEOTIDE SEQUENCE</scope>
    <source>
        <strain evidence="4">CHK165-8395</strain>
    </source>
</reference>
<dbReference type="SUPFAM" id="SSF52218">
    <property type="entry name" value="Flavoproteins"/>
    <property type="match status" value="1"/>
</dbReference>
<sequence>MNILIINGSPRIHGNISAMLDAIREEAEQRGAEVTTVLASRLQVKPCTGCMTCRETHHCVLPEDDAQCVLAAIKSCDVLVVGAPCYWGNMPGQLKIIFDRIVYGMIGEDTRGLPLPLHKGKKAILISTSTTPFPFNILFGQSRGAIKAMREILKWSGFKVVSAIELGGTRQHPAGEKVLNRCRKAIKKCM</sequence>
<evidence type="ECO:0000313" key="4">
    <source>
        <dbReference type="EMBL" id="HJF08155.1"/>
    </source>
</evidence>
<dbReference type="Gene3D" id="3.40.50.360">
    <property type="match status" value="1"/>
</dbReference>
<evidence type="ECO:0000256" key="1">
    <source>
        <dbReference type="ARBA" id="ARBA00022630"/>
    </source>
</evidence>
<keyword evidence="6" id="KW-1185">Reference proteome</keyword>
<dbReference type="InterPro" id="IPR051796">
    <property type="entry name" value="ISF_SsuE-like"/>
</dbReference>
<accession>A0A412GRS6</accession>
<keyword evidence="1" id="KW-0285">Flavoprotein</keyword>
<dbReference type="InterPro" id="IPR003680">
    <property type="entry name" value="Flavodoxin_fold"/>
</dbReference>
<evidence type="ECO:0000256" key="2">
    <source>
        <dbReference type="ARBA" id="ARBA00022643"/>
    </source>
</evidence>
<organism evidence="5 6">
    <name type="scientific">Phocaeicola coprocola</name>
    <dbReference type="NCBI Taxonomy" id="310298"/>
    <lineage>
        <taxon>Bacteria</taxon>
        <taxon>Pseudomonadati</taxon>
        <taxon>Bacteroidota</taxon>
        <taxon>Bacteroidia</taxon>
        <taxon>Bacteroidales</taxon>
        <taxon>Bacteroidaceae</taxon>
        <taxon>Phocaeicola</taxon>
    </lineage>
</organism>
<dbReference type="InterPro" id="IPR029039">
    <property type="entry name" value="Flavoprotein-like_sf"/>
</dbReference>
<comment type="caution">
    <text evidence="5">The sequence shown here is derived from an EMBL/GenBank/DDBJ whole genome shotgun (WGS) entry which is preliminary data.</text>
</comment>
<keyword evidence="2" id="KW-0288">FMN</keyword>
<dbReference type="Proteomes" id="UP000285864">
    <property type="component" value="Unassembled WGS sequence"/>
</dbReference>
<dbReference type="EMBL" id="QRUU01000022">
    <property type="protein sequence ID" value="RGR97462.1"/>
    <property type="molecule type" value="Genomic_DNA"/>
</dbReference>
<evidence type="ECO:0000259" key="3">
    <source>
        <dbReference type="Pfam" id="PF02525"/>
    </source>
</evidence>
<reference evidence="5 6" key="1">
    <citation type="submission" date="2018-08" db="EMBL/GenBank/DDBJ databases">
        <title>A genome reference for cultivated species of the human gut microbiota.</title>
        <authorList>
            <person name="Zou Y."/>
            <person name="Xue W."/>
            <person name="Luo G."/>
        </authorList>
    </citation>
    <scope>NUCLEOTIDE SEQUENCE [LARGE SCALE GENOMIC DNA]</scope>
    <source>
        <strain evidence="5 6">AF24-2</strain>
    </source>
</reference>
<dbReference type="Proteomes" id="UP000718012">
    <property type="component" value="Unassembled WGS sequence"/>
</dbReference>
<dbReference type="RefSeq" id="WP_022125808.1">
    <property type="nucleotide sequence ID" value="NZ_CATZZN010000043.1"/>
</dbReference>
<proteinExistence type="predicted"/>
<dbReference type="PANTHER" id="PTHR43278">
    <property type="entry name" value="NAD(P)H-DEPENDENT FMN-CONTAINING OXIDOREDUCTASE YWQN-RELATED"/>
    <property type="match status" value="1"/>
</dbReference>
<name>A0A412GRS6_9BACT</name>
<dbReference type="PANTHER" id="PTHR43278:SF2">
    <property type="entry name" value="IRON-SULFUR FLAVOPROTEIN"/>
    <property type="match status" value="1"/>
</dbReference>
<dbReference type="AlphaFoldDB" id="A0A412GRS6"/>